<sequence>MKVAAMLVPIILLFCTTVIISAFVFHDHHHRKVFVGTVGLVAAVTMCGSPLVVVEKGTMEEPNKWDIEQNEEKSKLCKAV</sequence>
<evidence type="ECO:0000256" key="1">
    <source>
        <dbReference type="SAM" id="Phobius"/>
    </source>
</evidence>
<keyword evidence="1" id="KW-0472">Membrane</keyword>
<evidence type="ECO:0000313" key="3">
    <source>
        <dbReference type="Proteomes" id="UP001281410"/>
    </source>
</evidence>
<dbReference type="EMBL" id="JANJYJ010000004">
    <property type="protein sequence ID" value="KAK3219417.1"/>
    <property type="molecule type" value="Genomic_DNA"/>
</dbReference>
<keyword evidence="3" id="KW-1185">Reference proteome</keyword>
<feature type="transmembrane region" description="Helical" evidence="1">
    <location>
        <begin position="6"/>
        <end position="26"/>
    </location>
</feature>
<feature type="transmembrane region" description="Helical" evidence="1">
    <location>
        <begin position="33"/>
        <end position="53"/>
    </location>
</feature>
<evidence type="ECO:0000313" key="2">
    <source>
        <dbReference type="EMBL" id="KAK3219417.1"/>
    </source>
</evidence>
<accession>A0AAE0AL26</accession>
<reference evidence="2" key="1">
    <citation type="journal article" date="2023" name="Plant J.">
        <title>Genome sequences and population genomics provide insights into the demographic history, inbreeding, and mutation load of two 'living fossil' tree species of Dipteronia.</title>
        <authorList>
            <person name="Feng Y."/>
            <person name="Comes H.P."/>
            <person name="Chen J."/>
            <person name="Zhu S."/>
            <person name="Lu R."/>
            <person name="Zhang X."/>
            <person name="Li P."/>
            <person name="Qiu J."/>
            <person name="Olsen K.M."/>
            <person name="Qiu Y."/>
        </authorList>
    </citation>
    <scope>NUCLEOTIDE SEQUENCE</scope>
    <source>
        <strain evidence="2">NBL</strain>
    </source>
</reference>
<dbReference type="AlphaFoldDB" id="A0AAE0AL26"/>
<keyword evidence="1" id="KW-1133">Transmembrane helix</keyword>
<comment type="caution">
    <text evidence="2">The sequence shown here is derived from an EMBL/GenBank/DDBJ whole genome shotgun (WGS) entry which is preliminary data.</text>
</comment>
<organism evidence="2 3">
    <name type="scientific">Dipteronia sinensis</name>
    <dbReference type="NCBI Taxonomy" id="43782"/>
    <lineage>
        <taxon>Eukaryota</taxon>
        <taxon>Viridiplantae</taxon>
        <taxon>Streptophyta</taxon>
        <taxon>Embryophyta</taxon>
        <taxon>Tracheophyta</taxon>
        <taxon>Spermatophyta</taxon>
        <taxon>Magnoliopsida</taxon>
        <taxon>eudicotyledons</taxon>
        <taxon>Gunneridae</taxon>
        <taxon>Pentapetalae</taxon>
        <taxon>rosids</taxon>
        <taxon>malvids</taxon>
        <taxon>Sapindales</taxon>
        <taxon>Sapindaceae</taxon>
        <taxon>Hippocastanoideae</taxon>
        <taxon>Acereae</taxon>
        <taxon>Dipteronia</taxon>
    </lineage>
</organism>
<protein>
    <submittedName>
        <fullName evidence="2">Uncharacterized protein</fullName>
    </submittedName>
</protein>
<dbReference type="Proteomes" id="UP001281410">
    <property type="component" value="Unassembled WGS sequence"/>
</dbReference>
<name>A0AAE0AL26_9ROSI</name>
<gene>
    <name evidence="2" type="ORF">Dsin_013387</name>
</gene>
<proteinExistence type="predicted"/>
<keyword evidence="1" id="KW-0812">Transmembrane</keyword>